<dbReference type="EMBL" id="HG994583">
    <property type="protein sequence ID" value="CAF2925248.1"/>
    <property type="molecule type" value="Genomic_DNA"/>
</dbReference>
<dbReference type="SUPFAM" id="SSF53098">
    <property type="entry name" value="Ribonuclease H-like"/>
    <property type="match status" value="1"/>
</dbReference>
<organism evidence="1 2">
    <name type="scientific">Lepeophtheirus salmonis</name>
    <name type="common">Salmon louse</name>
    <name type="synonym">Caligus salmonis</name>
    <dbReference type="NCBI Taxonomy" id="72036"/>
    <lineage>
        <taxon>Eukaryota</taxon>
        <taxon>Metazoa</taxon>
        <taxon>Ecdysozoa</taxon>
        <taxon>Arthropoda</taxon>
        <taxon>Crustacea</taxon>
        <taxon>Multicrustacea</taxon>
        <taxon>Hexanauplia</taxon>
        <taxon>Copepoda</taxon>
        <taxon>Siphonostomatoida</taxon>
        <taxon>Caligidae</taxon>
        <taxon>Lepeophtheirus</taxon>
    </lineage>
</organism>
<evidence type="ECO:0000313" key="1">
    <source>
        <dbReference type="EMBL" id="CAF2925248.1"/>
    </source>
</evidence>
<name>A0A7R8H7Q8_LEPSM</name>
<dbReference type="GO" id="GO:0003676">
    <property type="term" value="F:nucleic acid binding"/>
    <property type="evidence" value="ECO:0007669"/>
    <property type="project" value="InterPro"/>
</dbReference>
<dbReference type="Proteomes" id="UP000675881">
    <property type="component" value="Chromosome 4"/>
</dbReference>
<protein>
    <submittedName>
        <fullName evidence="1">(salmon louse) hypothetical protein</fullName>
    </submittedName>
</protein>
<dbReference type="AlphaFoldDB" id="A0A7R8H7Q8"/>
<sequence length="541" mass="62639">MYNKESNVLLEYLYVDDLHTGEDSVEAGSCSGLQELMTKSGFTVAKWASSHPEILGQINPELQFDNSIRLSESTDLKTLGVKWNPKLHSFSFYEYESLTNIANETKRSITNFWTLSLEWDNEIPANTLGRWMKWVNQISRFSQLRFERSFNMDSKVDAEARRVALVAPTTPIFTIYDVNIREHLTTSLRIVCYVLRAVDAFNGKVVSKSLVLSAYENKRALLLLIRTLNPFFDMKEEIIRIGPRIRTSPVLLPAVKDGLVTKLILQHHRSNLRAVPNQTLHSLRHRYWIVKGFCIVKQVISIRCFVCKRFKSFPHQHMMSVLPEERINPGMEPFRAVHLELVEDMTRRTFVMALTRMINRRGMPKVIISDNAKAFKSASIQLKEVRRKLDMEPISRSKPEVQWKRVVGKPILKETEFVTFLTKVEAKINFRPLARVTANAEDFDLISPDMIIIVRKLKEVTSKDLLSLHEQDKVDETPEEYTKQHNVNEIEKEAKIPQDKINKTTDETTMETLVCSGNESMVDPSNECGYVFIKWKEKRKE</sequence>
<keyword evidence="2" id="KW-1185">Reference proteome</keyword>
<dbReference type="PANTHER" id="PTHR47331">
    <property type="entry name" value="PHD-TYPE DOMAIN-CONTAINING PROTEIN"/>
    <property type="match status" value="1"/>
</dbReference>
<dbReference type="InterPro" id="IPR008042">
    <property type="entry name" value="Retrotrans_Pao"/>
</dbReference>
<reference evidence="1" key="1">
    <citation type="submission" date="2021-02" db="EMBL/GenBank/DDBJ databases">
        <authorList>
            <person name="Bekaert M."/>
        </authorList>
    </citation>
    <scope>NUCLEOTIDE SEQUENCE</scope>
    <source>
        <strain evidence="1">IoA-00</strain>
    </source>
</reference>
<dbReference type="Pfam" id="PF05380">
    <property type="entry name" value="Peptidase_A17"/>
    <property type="match status" value="1"/>
</dbReference>
<evidence type="ECO:0000313" key="2">
    <source>
        <dbReference type="Proteomes" id="UP000675881"/>
    </source>
</evidence>
<proteinExistence type="predicted"/>
<dbReference type="Gene3D" id="3.30.420.10">
    <property type="entry name" value="Ribonuclease H-like superfamily/Ribonuclease H"/>
    <property type="match status" value="1"/>
</dbReference>
<dbReference type="InterPro" id="IPR036397">
    <property type="entry name" value="RNaseH_sf"/>
</dbReference>
<dbReference type="InterPro" id="IPR012337">
    <property type="entry name" value="RNaseH-like_sf"/>
</dbReference>
<dbReference type="OrthoDB" id="6378271at2759"/>
<dbReference type="PANTHER" id="PTHR47331:SF2">
    <property type="match status" value="1"/>
</dbReference>
<gene>
    <name evidence="1" type="ORF">LSAA_9187</name>
</gene>
<accession>A0A7R8H7Q8</accession>